<dbReference type="PRINTS" id="PR00146">
    <property type="entry name" value="DHPICSNTHASE"/>
</dbReference>
<dbReference type="SUPFAM" id="SSF51569">
    <property type="entry name" value="Aldolase"/>
    <property type="match status" value="1"/>
</dbReference>
<keyword evidence="9 12" id="KW-0456">Lyase</keyword>
<protein>
    <recommendedName>
        <fullName evidence="4 12">4-hydroxy-tetrahydrodipicolinate synthase</fullName>
        <shortName evidence="12">HTPA synthase</shortName>
        <ecNumber evidence="4 12">4.3.3.7</ecNumber>
    </recommendedName>
</protein>
<accession>A0A532V654</accession>
<evidence type="ECO:0000256" key="14">
    <source>
        <dbReference type="PIRSR" id="PIRSR001365-1"/>
    </source>
</evidence>
<comment type="catalytic activity">
    <reaction evidence="11 12">
        <text>L-aspartate 4-semialdehyde + pyruvate = (2S,4S)-4-hydroxy-2,3,4,5-tetrahydrodipicolinate + H2O + H(+)</text>
        <dbReference type="Rhea" id="RHEA:34171"/>
        <dbReference type="ChEBI" id="CHEBI:15361"/>
        <dbReference type="ChEBI" id="CHEBI:15377"/>
        <dbReference type="ChEBI" id="CHEBI:15378"/>
        <dbReference type="ChEBI" id="CHEBI:67139"/>
        <dbReference type="ChEBI" id="CHEBI:537519"/>
        <dbReference type="EC" id="4.3.3.7"/>
    </reaction>
</comment>
<sequence>MFRGAITALVTPFRNGKLDTEALEKHVRWQVEQGIDGLLACGTTGETPALTEEEQDTMIATTVKLAKEADRKVPVLAGAGTNSTTKTIKRVNQVKKLGADAALVVTPYYNKPTQEGLYRHYAEICEQTDLPIVIYNVPSRTGGNILPATVQRIADKYDKIVAVKEASGNLDQSTDIVRRCGEKLAVLSGDDSLTLPILAVGGKGVVSVVSNIAPYDTANMVRFFEQGDFEAALTIHQKLFPLVKALFTETNPGPVKAATGLMGINSGEVRLPLAPVSEENLAKLREAMLAYGLAV</sequence>
<dbReference type="InterPro" id="IPR005263">
    <property type="entry name" value="DapA"/>
</dbReference>
<evidence type="ECO:0000256" key="12">
    <source>
        <dbReference type="HAMAP-Rule" id="MF_00418"/>
    </source>
</evidence>
<comment type="subcellular location">
    <subcellularLocation>
        <location evidence="12">Cytoplasm</location>
    </subcellularLocation>
</comment>
<dbReference type="PANTHER" id="PTHR12128:SF66">
    <property type="entry name" value="4-HYDROXY-2-OXOGLUTARATE ALDOLASE, MITOCHONDRIAL"/>
    <property type="match status" value="1"/>
</dbReference>
<evidence type="ECO:0000256" key="9">
    <source>
        <dbReference type="ARBA" id="ARBA00023239"/>
    </source>
</evidence>
<evidence type="ECO:0000256" key="4">
    <source>
        <dbReference type="ARBA" id="ARBA00012086"/>
    </source>
</evidence>
<dbReference type="PIRSF" id="PIRSF001365">
    <property type="entry name" value="DHDPS"/>
    <property type="match status" value="1"/>
</dbReference>
<dbReference type="EMBL" id="NJBO01000010">
    <property type="protein sequence ID" value="TKJ42675.1"/>
    <property type="molecule type" value="Genomic_DNA"/>
</dbReference>
<evidence type="ECO:0000256" key="13">
    <source>
        <dbReference type="PIRNR" id="PIRNR001365"/>
    </source>
</evidence>
<dbReference type="Proteomes" id="UP000317778">
    <property type="component" value="Unassembled WGS sequence"/>
</dbReference>
<evidence type="ECO:0000256" key="2">
    <source>
        <dbReference type="ARBA" id="ARBA00005120"/>
    </source>
</evidence>
<evidence type="ECO:0000313" key="17">
    <source>
        <dbReference type="Proteomes" id="UP000317778"/>
    </source>
</evidence>
<dbReference type="GO" id="GO:0009089">
    <property type="term" value="P:lysine biosynthetic process via diaminopimelate"/>
    <property type="evidence" value="ECO:0007669"/>
    <property type="project" value="UniProtKB-UniRule"/>
</dbReference>
<evidence type="ECO:0000256" key="3">
    <source>
        <dbReference type="ARBA" id="ARBA00007592"/>
    </source>
</evidence>
<comment type="similarity">
    <text evidence="3 12 13">Belongs to the DapA family.</text>
</comment>
<feature type="site" description="Part of a proton relay during catalysis" evidence="12">
    <location>
        <position position="43"/>
    </location>
</feature>
<keyword evidence="8 12" id="KW-0457">Lysine biosynthesis</keyword>
<comment type="caution">
    <text evidence="12">Was originally thought to be a dihydrodipicolinate synthase (DHDPS), catalyzing the condensation of (S)-aspartate-beta-semialdehyde [(S)-ASA] and pyruvate to dihydrodipicolinate (DHDP). However, it was shown in E.coli that the product of the enzymatic reaction is not dihydrodipicolinate but in fact (4S)-4-hydroxy-2,3,4,5-tetrahydro-(2S)-dipicolinic acid (HTPA), and that the consecutive dehydration reaction leading to DHDP is not spontaneous but catalyzed by DapB.</text>
</comment>
<feature type="binding site" evidence="12 15">
    <location>
        <position position="44"/>
    </location>
    <ligand>
        <name>pyruvate</name>
        <dbReference type="ChEBI" id="CHEBI:15361"/>
    </ligand>
</feature>
<dbReference type="PROSITE" id="PS00666">
    <property type="entry name" value="DHDPS_2"/>
    <property type="match status" value="1"/>
</dbReference>
<feature type="active site" description="Schiff-base intermediate with substrate" evidence="12 14">
    <location>
        <position position="164"/>
    </location>
</feature>
<dbReference type="GO" id="GO:0019877">
    <property type="term" value="P:diaminopimelate biosynthetic process"/>
    <property type="evidence" value="ECO:0007669"/>
    <property type="project" value="UniProtKB-UniRule"/>
</dbReference>
<feature type="site" description="Part of a proton relay during catalysis" evidence="12">
    <location>
        <position position="109"/>
    </location>
</feature>
<gene>
    <name evidence="12" type="primary">dapA</name>
    <name evidence="16" type="ORF">CEE36_07175</name>
</gene>
<keyword evidence="6 12" id="KW-0028">Amino-acid biosynthesis</keyword>
<keyword evidence="5 12" id="KW-0963">Cytoplasm</keyword>
<feature type="active site" description="Proton donor/acceptor" evidence="12 14">
    <location>
        <position position="135"/>
    </location>
</feature>
<dbReference type="GO" id="GO:0008840">
    <property type="term" value="F:4-hydroxy-tetrahydrodipicolinate synthase activity"/>
    <property type="evidence" value="ECO:0007669"/>
    <property type="project" value="UniProtKB-UniRule"/>
</dbReference>
<dbReference type="CDD" id="cd00950">
    <property type="entry name" value="DHDPS"/>
    <property type="match status" value="1"/>
</dbReference>
<evidence type="ECO:0000256" key="15">
    <source>
        <dbReference type="PIRSR" id="PIRSR001365-2"/>
    </source>
</evidence>
<dbReference type="GO" id="GO:0005829">
    <property type="term" value="C:cytosol"/>
    <property type="evidence" value="ECO:0007669"/>
    <property type="project" value="TreeGrafter"/>
</dbReference>
<comment type="pathway">
    <text evidence="2 12">Amino-acid biosynthesis; L-lysine biosynthesis via DAP pathway; (S)-tetrahydrodipicolinate from L-aspartate: step 3/4.</text>
</comment>
<dbReference type="SMART" id="SM01130">
    <property type="entry name" value="DHDPS"/>
    <property type="match status" value="1"/>
</dbReference>
<evidence type="ECO:0000256" key="7">
    <source>
        <dbReference type="ARBA" id="ARBA00022915"/>
    </source>
</evidence>
<dbReference type="Gene3D" id="3.20.20.70">
    <property type="entry name" value="Aldolase class I"/>
    <property type="match status" value="1"/>
</dbReference>
<dbReference type="NCBIfam" id="TIGR00674">
    <property type="entry name" value="dapA"/>
    <property type="match status" value="1"/>
</dbReference>
<evidence type="ECO:0000256" key="11">
    <source>
        <dbReference type="ARBA" id="ARBA00047836"/>
    </source>
</evidence>
<dbReference type="HAMAP" id="MF_00418">
    <property type="entry name" value="DapA"/>
    <property type="match status" value="1"/>
</dbReference>
<comment type="function">
    <text evidence="1 12">Catalyzes the condensation of (S)-aspartate-beta-semialdehyde [(S)-ASA] and pyruvate to 4-hydroxy-tetrahydrodipicolinate (HTPA).</text>
</comment>
<dbReference type="AlphaFoldDB" id="A0A532V654"/>
<evidence type="ECO:0000256" key="8">
    <source>
        <dbReference type="ARBA" id="ARBA00023154"/>
    </source>
</evidence>
<comment type="caution">
    <text evidence="16">The sequence shown here is derived from an EMBL/GenBank/DDBJ whole genome shotgun (WGS) entry which is preliminary data.</text>
</comment>
<proteinExistence type="inferred from homology"/>
<dbReference type="InterPro" id="IPR002220">
    <property type="entry name" value="DapA-like"/>
</dbReference>
<comment type="subunit">
    <text evidence="12">Homotetramer; dimer of dimers.</text>
</comment>
<reference evidence="16 17" key="1">
    <citation type="submission" date="2017-06" db="EMBL/GenBank/DDBJ databases">
        <title>Novel microbial phyla capable of carbon fixation and sulfur reduction in deep-sea sediments.</title>
        <authorList>
            <person name="Huang J."/>
            <person name="Baker B."/>
            <person name="Wang Y."/>
        </authorList>
    </citation>
    <scope>NUCLEOTIDE SEQUENCE [LARGE SCALE GENOMIC DNA]</scope>
    <source>
        <strain evidence="16">B3_TA06</strain>
    </source>
</reference>
<feature type="binding site" evidence="12 15">
    <location>
        <position position="206"/>
    </location>
    <ligand>
        <name>pyruvate</name>
        <dbReference type="ChEBI" id="CHEBI:15361"/>
    </ligand>
</feature>
<evidence type="ECO:0000256" key="1">
    <source>
        <dbReference type="ARBA" id="ARBA00003294"/>
    </source>
</evidence>
<organism evidence="16 17">
    <name type="scientific">candidate division TA06 bacterium B3_TA06</name>
    <dbReference type="NCBI Taxonomy" id="2012487"/>
    <lineage>
        <taxon>Bacteria</taxon>
        <taxon>Bacteria division TA06</taxon>
    </lineage>
</organism>
<evidence type="ECO:0000256" key="6">
    <source>
        <dbReference type="ARBA" id="ARBA00022605"/>
    </source>
</evidence>
<dbReference type="EC" id="4.3.3.7" evidence="4 12"/>
<dbReference type="InterPro" id="IPR013785">
    <property type="entry name" value="Aldolase_TIM"/>
</dbReference>
<keyword evidence="7 12" id="KW-0220">Diaminopimelate biosynthesis</keyword>
<dbReference type="PANTHER" id="PTHR12128">
    <property type="entry name" value="DIHYDRODIPICOLINATE SYNTHASE"/>
    <property type="match status" value="1"/>
</dbReference>
<evidence type="ECO:0000256" key="5">
    <source>
        <dbReference type="ARBA" id="ARBA00022490"/>
    </source>
</evidence>
<dbReference type="UniPathway" id="UPA00034">
    <property type="reaction ID" value="UER00017"/>
</dbReference>
<evidence type="ECO:0000256" key="10">
    <source>
        <dbReference type="ARBA" id="ARBA00023270"/>
    </source>
</evidence>
<name>A0A532V654_UNCT6</name>
<keyword evidence="10 12" id="KW-0704">Schiff base</keyword>
<dbReference type="InterPro" id="IPR020625">
    <property type="entry name" value="Schiff_base-form_aldolases_AS"/>
</dbReference>
<evidence type="ECO:0000313" key="16">
    <source>
        <dbReference type="EMBL" id="TKJ42675.1"/>
    </source>
</evidence>
<dbReference type="Pfam" id="PF00701">
    <property type="entry name" value="DHDPS"/>
    <property type="match status" value="1"/>
</dbReference>